<evidence type="ECO:0000313" key="3">
    <source>
        <dbReference type="Proteomes" id="UP000257109"/>
    </source>
</evidence>
<evidence type="ECO:0000313" key="2">
    <source>
        <dbReference type="EMBL" id="RDX75359.1"/>
    </source>
</evidence>
<feature type="region of interest" description="Disordered" evidence="1">
    <location>
        <begin position="95"/>
        <end position="117"/>
    </location>
</feature>
<dbReference type="OrthoDB" id="1339798at2759"/>
<organism evidence="2 3">
    <name type="scientific">Mucuna pruriens</name>
    <name type="common">Velvet bean</name>
    <name type="synonym">Dolichos pruriens</name>
    <dbReference type="NCBI Taxonomy" id="157652"/>
    <lineage>
        <taxon>Eukaryota</taxon>
        <taxon>Viridiplantae</taxon>
        <taxon>Streptophyta</taxon>
        <taxon>Embryophyta</taxon>
        <taxon>Tracheophyta</taxon>
        <taxon>Spermatophyta</taxon>
        <taxon>Magnoliopsida</taxon>
        <taxon>eudicotyledons</taxon>
        <taxon>Gunneridae</taxon>
        <taxon>Pentapetalae</taxon>
        <taxon>rosids</taxon>
        <taxon>fabids</taxon>
        <taxon>Fabales</taxon>
        <taxon>Fabaceae</taxon>
        <taxon>Papilionoideae</taxon>
        <taxon>50 kb inversion clade</taxon>
        <taxon>NPAAA clade</taxon>
        <taxon>indigoferoid/millettioid clade</taxon>
        <taxon>Phaseoleae</taxon>
        <taxon>Mucuna</taxon>
    </lineage>
</organism>
<dbReference type="STRING" id="157652.A0A371FAN1"/>
<dbReference type="AlphaFoldDB" id="A0A371FAN1"/>
<dbReference type="PANTHER" id="PTHR36077:SF1">
    <property type="entry name" value="HOMEOBOX PROSPERO PROTEIN"/>
    <property type="match status" value="1"/>
</dbReference>
<name>A0A371FAN1_MUCPR</name>
<dbReference type="EMBL" id="QJKJ01009866">
    <property type="protein sequence ID" value="RDX75359.1"/>
    <property type="molecule type" value="Genomic_DNA"/>
</dbReference>
<proteinExistence type="predicted"/>
<evidence type="ECO:0000256" key="1">
    <source>
        <dbReference type="SAM" id="MobiDB-lite"/>
    </source>
</evidence>
<gene>
    <name evidence="2" type="ORF">CR513_44765</name>
</gene>
<protein>
    <submittedName>
        <fullName evidence="2">Uncharacterized protein</fullName>
    </submittedName>
</protein>
<dbReference type="PANTHER" id="PTHR36077">
    <property type="entry name" value="BNAA02G07370D PROTEIN"/>
    <property type="match status" value="1"/>
</dbReference>
<dbReference type="Proteomes" id="UP000257109">
    <property type="component" value="Unassembled WGS sequence"/>
</dbReference>
<accession>A0A371FAN1</accession>
<comment type="caution">
    <text evidence="2">The sequence shown here is derived from an EMBL/GenBank/DDBJ whole genome shotgun (WGS) entry which is preliminary data.</text>
</comment>
<keyword evidence="3" id="KW-1185">Reference proteome</keyword>
<sequence>MFPKRFRDPKTGFHLLSSMHSKKYLKNIGLEREDYYFLKRVGKGLLCTYAILGALWLLNDNSPLGWQKLKPRLREQEEALKEFIAKGGMIGTTIGPKGMAESDEDRNNNQKELQSKSFDQEAQKLWLKMKNEVTTELKERAHAYLNSCRIVCHTTMELLLITQQLKSSSD</sequence>
<reference evidence="2" key="1">
    <citation type="submission" date="2018-05" db="EMBL/GenBank/DDBJ databases">
        <title>Draft genome of Mucuna pruriens seed.</title>
        <authorList>
            <person name="Nnadi N.E."/>
            <person name="Vos R."/>
            <person name="Hasami M.H."/>
            <person name="Devisetty U.K."/>
            <person name="Aguiy J.C."/>
        </authorList>
    </citation>
    <scope>NUCLEOTIDE SEQUENCE [LARGE SCALE GENOMIC DNA]</scope>
    <source>
        <strain evidence="2">JCA_2017</strain>
    </source>
</reference>
<feature type="non-terminal residue" evidence="2">
    <location>
        <position position="1"/>
    </location>
</feature>